<dbReference type="AlphaFoldDB" id="A0AA40KWP4"/>
<name>A0AA40KWP4_9HYME</name>
<keyword evidence="3" id="KW-1185">Reference proteome</keyword>
<feature type="compositionally biased region" description="Basic and acidic residues" evidence="1">
    <location>
        <begin position="30"/>
        <end position="56"/>
    </location>
</feature>
<sequence length="461" mass="52769">MSRRPQLTKTEQLRQARTATRMRDIELKEDVTARQQKDPFKPRRRMIRPEPKKVDFTKPGMTKAMLARVKQAEKFKQEYERKQESLTSVPRRTPAPIGGDARLGRERAPGRKTPRVAPATTPLREVSPPRREFEVGPSHLSPVRRIPKILKTPKTPVQALSRKTTELAKMMNADVIQAEPIGEGIVSNIVIPPGTVNEDRTTIVSVSQPPIDPESRIISQAANRSIQVISETLDEQDAVETAAVQNKLTELQNARRDFVIAAANVGGNALQLGDETRPTIPLEPPQRRYIRLPEIEEPEYTLDHPDVIAAREHMKKFKADMEAREAARRMQEEFEKIAASERLADELDLETPFEEQLYQERDVSWEEDESGMAMPQPSRIKPQISPVPKQVPYEFESFDPEELEKFFDVQTYPPCPQCGPPPGREHLHPDLWELEDPWYKPVPEPDMPDLIEFEESDLIRF</sequence>
<evidence type="ECO:0000313" key="2">
    <source>
        <dbReference type="EMBL" id="KAK1135467.1"/>
    </source>
</evidence>
<feature type="region of interest" description="Disordered" evidence="1">
    <location>
        <begin position="30"/>
        <end position="61"/>
    </location>
</feature>
<dbReference type="EMBL" id="JAHYIQ010000001">
    <property type="protein sequence ID" value="KAK1135467.1"/>
    <property type="molecule type" value="Genomic_DNA"/>
</dbReference>
<gene>
    <name evidence="2" type="ORF">K0M31_000060</name>
</gene>
<feature type="region of interest" description="Disordered" evidence="1">
    <location>
        <begin position="75"/>
        <end position="123"/>
    </location>
</feature>
<feature type="compositionally biased region" description="Basic and acidic residues" evidence="1">
    <location>
        <begin position="75"/>
        <end position="84"/>
    </location>
</feature>
<accession>A0AA40KWP4</accession>
<dbReference type="Proteomes" id="UP001177670">
    <property type="component" value="Unassembled WGS sequence"/>
</dbReference>
<protein>
    <submittedName>
        <fullName evidence="2">Uncharacterized protein</fullName>
    </submittedName>
</protein>
<comment type="caution">
    <text evidence="2">The sequence shown here is derived from an EMBL/GenBank/DDBJ whole genome shotgun (WGS) entry which is preliminary data.</text>
</comment>
<evidence type="ECO:0000313" key="3">
    <source>
        <dbReference type="Proteomes" id="UP001177670"/>
    </source>
</evidence>
<proteinExistence type="predicted"/>
<organism evidence="2 3">
    <name type="scientific">Melipona bicolor</name>
    <dbReference type="NCBI Taxonomy" id="60889"/>
    <lineage>
        <taxon>Eukaryota</taxon>
        <taxon>Metazoa</taxon>
        <taxon>Ecdysozoa</taxon>
        <taxon>Arthropoda</taxon>
        <taxon>Hexapoda</taxon>
        <taxon>Insecta</taxon>
        <taxon>Pterygota</taxon>
        <taxon>Neoptera</taxon>
        <taxon>Endopterygota</taxon>
        <taxon>Hymenoptera</taxon>
        <taxon>Apocrita</taxon>
        <taxon>Aculeata</taxon>
        <taxon>Apoidea</taxon>
        <taxon>Anthophila</taxon>
        <taxon>Apidae</taxon>
        <taxon>Melipona</taxon>
    </lineage>
</organism>
<evidence type="ECO:0000256" key="1">
    <source>
        <dbReference type="SAM" id="MobiDB-lite"/>
    </source>
</evidence>
<reference evidence="2" key="1">
    <citation type="submission" date="2021-10" db="EMBL/GenBank/DDBJ databases">
        <title>Melipona bicolor Genome sequencing and assembly.</title>
        <authorList>
            <person name="Araujo N.S."/>
            <person name="Arias M.C."/>
        </authorList>
    </citation>
    <scope>NUCLEOTIDE SEQUENCE</scope>
    <source>
        <strain evidence="2">USP_2M_L1-L4_2017</strain>
        <tissue evidence="2">Whole body</tissue>
    </source>
</reference>